<dbReference type="Gene3D" id="2.160.10.10">
    <property type="entry name" value="Hexapeptide repeat proteins"/>
    <property type="match status" value="1"/>
</dbReference>
<proteinExistence type="predicted"/>
<evidence type="ECO:0008006" key="3">
    <source>
        <dbReference type="Google" id="ProtNLM"/>
    </source>
</evidence>
<gene>
    <name evidence="1" type="ORF">AMJ44_09705</name>
</gene>
<protein>
    <recommendedName>
        <fullName evidence="3">Type 4 fimbrial biogenesis protein PilX N-terminal domain-containing protein</fullName>
    </recommendedName>
</protein>
<evidence type="ECO:0000313" key="1">
    <source>
        <dbReference type="EMBL" id="KPJ65673.1"/>
    </source>
</evidence>
<organism evidence="1 2">
    <name type="scientific">candidate division WOR-1 bacterium DG_54_3</name>
    <dbReference type="NCBI Taxonomy" id="1703775"/>
    <lineage>
        <taxon>Bacteria</taxon>
        <taxon>Bacillati</taxon>
        <taxon>Saganbacteria</taxon>
    </lineage>
</organism>
<evidence type="ECO:0000313" key="2">
    <source>
        <dbReference type="Proteomes" id="UP000051861"/>
    </source>
</evidence>
<dbReference type="EMBL" id="LIZX01000106">
    <property type="protein sequence ID" value="KPJ65673.1"/>
    <property type="molecule type" value="Genomic_DNA"/>
</dbReference>
<accession>A0A0S7XUC1</accession>
<dbReference type="AlphaFoldDB" id="A0A0S7XUC1"/>
<name>A0A0S7XUC1_UNCSA</name>
<comment type="caution">
    <text evidence="1">The sequence shown here is derived from an EMBL/GenBank/DDBJ whole genome shotgun (WGS) entry which is preliminary data.</text>
</comment>
<dbReference type="Proteomes" id="UP000051861">
    <property type="component" value="Unassembled WGS sequence"/>
</dbReference>
<reference evidence="1 2" key="1">
    <citation type="journal article" date="2015" name="Microbiome">
        <title>Genomic resolution of linkages in carbon, nitrogen, and sulfur cycling among widespread estuary sediment bacteria.</title>
        <authorList>
            <person name="Baker B.J."/>
            <person name="Lazar C.S."/>
            <person name="Teske A.P."/>
            <person name="Dick G.J."/>
        </authorList>
    </citation>
    <scope>NUCLEOTIDE SEQUENCE [LARGE SCALE GENOMIC DNA]</scope>
    <source>
        <strain evidence="1">DG_54_3</strain>
    </source>
</reference>
<sequence>MKKRKKGFTIIAAVFIVLAMTFLAIATSTFISSDAVIASKNYHSLDAFYIAEAGIQYYLKQLVDDDNWSTPPPPCDREFSGGTFSLVTTDERRSRITVTATGVVTVGANTYTRSIRLTAQAGGLAALASEYVVYYTGGGNSSWNTNVDNNALMNGSVLLNSNLNLGLNDTVSGDAYTAGNITGDTSGITGTIEPNAEMPLEVPTLETSYFGSELAIAATYPPGDKTYSGTQNLSGTTYVNGDITIDNGANITITGTATLVATGKFTIENLATVGDNLTVIIGGKIDVENDLTVGSIGIWYSGQDISIDNNVIIGGKDDYEGSRFITPGDITVKNNCTLDGLFYASGQVSIGNNLDYTGMVMTSYLKSIGENVVMDTGPETLDWNGIGEIVYQEEGGFEIQHWDEVY</sequence>